<gene>
    <name evidence="3" type="ORF">QSP1433_LOCUS6133</name>
</gene>
<sequence length="439" mass="48054">MNIDPKYVQKEASIEESGGLGPGKQRQRRVSVPPASNACFLDSSTIEQTTRKSVEDIDPAEPSSVETNFDIDQPQNNRTENTAGEEKQDILEPTNVEQNSEGQGHRFKKGQVVTIASRTQPGMNKPGGTARLTKLNPDGTYNVKYVLGGGERNVEETYISTDSDGVGEKPRSPPGKNIAPASLEKQKVPSTMNATSPGVAKTVSAKPSETKSETHTNKFSVGQVVNVASRTQPGMNKPGGTGRVQKVNDDGTYNVKYVLGGTERNVAEHYISDQAGDDATKRSVAAKTTTQVQEKDIDEMSIGVESVEIVDSERKKKKARIANKKKPKQSRPANIPSLKEVAKSQGIPQVILDPKKVIKTNDPKELARQQSFTQLVSKVFRHCQTDSMESNSLQLLINKENIENGPFTDAEFKNRLQQLDTENRVMIQEKFGASTVYLV</sequence>
<feature type="region of interest" description="Disordered" evidence="1">
    <location>
        <begin position="313"/>
        <end position="338"/>
    </location>
</feature>
<feature type="compositionally biased region" description="Polar residues" evidence="1">
    <location>
        <begin position="73"/>
        <end position="82"/>
    </location>
</feature>
<name>A0A7S2RR60_9STRA</name>
<organism evidence="3">
    <name type="scientific">Mucochytrium quahogii</name>
    <dbReference type="NCBI Taxonomy" id="96639"/>
    <lineage>
        <taxon>Eukaryota</taxon>
        <taxon>Sar</taxon>
        <taxon>Stramenopiles</taxon>
        <taxon>Bigyra</taxon>
        <taxon>Labyrinthulomycetes</taxon>
        <taxon>Thraustochytrida</taxon>
        <taxon>Thraustochytriidae</taxon>
        <taxon>Mucochytrium</taxon>
    </lineage>
</organism>
<feature type="region of interest" description="Disordered" evidence="1">
    <location>
        <begin position="1"/>
        <end position="140"/>
    </location>
</feature>
<dbReference type="EMBL" id="HBHK01009818">
    <property type="protein sequence ID" value="CAD9678338.1"/>
    <property type="molecule type" value="Transcribed_RNA"/>
</dbReference>
<feature type="region of interest" description="Disordered" evidence="1">
    <location>
        <begin position="160"/>
        <end position="221"/>
    </location>
</feature>
<feature type="domain" description="MCM3-like winged helix" evidence="2">
    <location>
        <begin position="367"/>
        <end position="429"/>
    </location>
</feature>
<feature type="compositionally biased region" description="Basic residues" evidence="1">
    <location>
        <begin position="315"/>
        <end position="329"/>
    </location>
</feature>
<protein>
    <recommendedName>
        <fullName evidence="2">MCM3-like winged helix domain-containing protein</fullName>
    </recommendedName>
</protein>
<dbReference type="Pfam" id="PF23191">
    <property type="entry name" value="WHD_MCM3_C"/>
    <property type="match status" value="1"/>
</dbReference>
<reference evidence="3" key="1">
    <citation type="submission" date="2021-01" db="EMBL/GenBank/DDBJ databases">
        <authorList>
            <person name="Corre E."/>
            <person name="Pelletier E."/>
            <person name="Niang G."/>
            <person name="Scheremetjew M."/>
            <person name="Finn R."/>
            <person name="Kale V."/>
            <person name="Holt S."/>
            <person name="Cochrane G."/>
            <person name="Meng A."/>
            <person name="Brown T."/>
            <person name="Cohen L."/>
        </authorList>
    </citation>
    <scope>NUCLEOTIDE SEQUENCE</scope>
    <source>
        <strain evidence="3">NY070348D</strain>
    </source>
</reference>
<feature type="region of interest" description="Disordered" evidence="1">
    <location>
        <begin position="229"/>
        <end position="248"/>
    </location>
</feature>
<dbReference type="InterPro" id="IPR056575">
    <property type="entry name" value="WH_MCM3_C"/>
</dbReference>
<proteinExistence type="predicted"/>
<dbReference type="AlphaFoldDB" id="A0A7S2RR60"/>
<accession>A0A7S2RR60</accession>
<evidence type="ECO:0000259" key="2">
    <source>
        <dbReference type="Pfam" id="PF23191"/>
    </source>
</evidence>
<evidence type="ECO:0000313" key="3">
    <source>
        <dbReference type="EMBL" id="CAD9678338.1"/>
    </source>
</evidence>
<evidence type="ECO:0000256" key="1">
    <source>
        <dbReference type="SAM" id="MobiDB-lite"/>
    </source>
</evidence>